<keyword evidence="2 4" id="KW-0689">Ribosomal protein</keyword>
<sequence length="201" mass="22478">MVGSRALSGEFPIVTTSSSHIQDARSRGDYLRVHFKNTRETAAAINGWPLQKAFVYLENVAEKKQIIPFRRHNGGVGRHAQAKEFNTTQGRWPVKSVKFLRTLLKNAESNAEAKGLDTETVVIRNIVVQQAPKTYRRTYRAHGRINPYRSHPTHIEIHLAEPAAQVSKAVSKPAPRLNSRQLAKKRVEAQRSISAAPAQTA</sequence>
<dbReference type="Gene3D" id="3.90.470.10">
    <property type="entry name" value="Ribosomal protein L22/L17"/>
    <property type="match status" value="1"/>
</dbReference>
<dbReference type="Pfam" id="PF00237">
    <property type="entry name" value="Ribosomal_L22"/>
    <property type="match status" value="1"/>
</dbReference>
<dbReference type="GO" id="GO:0003735">
    <property type="term" value="F:structural constituent of ribosome"/>
    <property type="evidence" value="ECO:0007669"/>
    <property type="project" value="InterPro"/>
</dbReference>
<dbReference type="GO" id="GO:0002181">
    <property type="term" value="P:cytoplasmic translation"/>
    <property type="evidence" value="ECO:0007669"/>
    <property type="project" value="TreeGrafter"/>
</dbReference>
<evidence type="ECO:0000256" key="1">
    <source>
        <dbReference type="ARBA" id="ARBA00009451"/>
    </source>
</evidence>
<organism evidence="6 7">
    <name type="scientific">Malassezia yamatoensis</name>
    <dbReference type="NCBI Taxonomy" id="253288"/>
    <lineage>
        <taxon>Eukaryota</taxon>
        <taxon>Fungi</taxon>
        <taxon>Dikarya</taxon>
        <taxon>Basidiomycota</taxon>
        <taxon>Ustilaginomycotina</taxon>
        <taxon>Malasseziomycetes</taxon>
        <taxon>Malasseziales</taxon>
        <taxon>Malasseziaceae</taxon>
        <taxon>Malassezia</taxon>
    </lineage>
</organism>
<feature type="region of interest" description="Disordered" evidence="5">
    <location>
        <begin position="171"/>
        <end position="201"/>
    </location>
</feature>
<reference evidence="6 7" key="1">
    <citation type="submission" date="2023-03" db="EMBL/GenBank/DDBJ databases">
        <title>Mating type loci evolution in Malassezia.</title>
        <authorList>
            <person name="Coelho M.A."/>
        </authorList>
    </citation>
    <scope>NUCLEOTIDE SEQUENCE [LARGE SCALE GENOMIC DNA]</scope>
    <source>
        <strain evidence="6 7">CBS 9725</strain>
    </source>
</reference>
<dbReference type="InterPro" id="IPR001063">
    <property type="entry name" value="Ribosomal_uL22"/>
</dbReference>
<accession>A0AAJ5YPF5</accession>
<evidence type="ECO:0000313" key="7">
    <source>
        <dbReference type="Proteomes" id="UP001219567"/>
    </source>
</evidence>
<proteinExistence type="inferred from homology"/>
<evidence type="ECO:0000256" key="4">
    <source>
        <dbReference type="RuleBase" id="RU004005"/>
    </source>
</evidence>
<evidence type="ECO:0000256" key="5">
    <source>
        <dbReference type="SAM" id="MobiDB-lite"/>
    </source>
</evidence>
<dbReference type="SUPFAM" id="SSF54843">
    <property type="entry name" value="Ribosomal protein L22"/>
    <property type="match status" value="1"/>
</dbReference>
<name>A0AAJ5YPF5_9BASI</name>
<dbReference type="CDD" id="cd00336">
    <property type="entry name" value="Ribosomal_L22"/>
    <property type="match status" value="1"/>
</dbReference>
<dbReference type="EMBL" id="CP119943">
    <property type="protein sequence ID" value="WFC98118.1"/>
    <property type="molecule type" value="Genomic_DNA"/>
</dbReference>
<gene>
    <name evidence="6" type="primary">RPL17B</name>
    <name evidence="6" type="ORF">MYAM1_000841</name>
</gene>
<keyword evidence="7" id="KW-1185">Reference proteome</keyword>
<dbReference type="InterPro" id="IPR005721">
    <property type="entry name" value="Ribosomal_uL22_euk/arc"/>
</dbReference>
<dbReference type="PANTHER" id="PTHR11593">
    <property type="entry name" value="60S RIBOSOMAL PROTEIN L17"/>
    <property type="match status" value="1"/>
</dbReference>
<dbReference type="NCBIfam" id="TIGR01038">
    <property type="entry name" value="uL22_arch_euk"/>
    <property type="match status" value="1"/>
</dbReference>
<dbReference type="Proteomes" id="UP001219567">
    <property type="component" value="Chromosome 1"/>
</dbReference>
<dbReference type="GO" id="GO:0022625">
    <property type="term" value="C:cytosolic large ribosomal subunit"/>
    <property type="evidence" value="ECO:0007669"/>
    <property type="project" value="TreeGrafter"/>
</dbReference>
<evidence type="ECO:0000313" key="6">
    <source>
        <dbReference type="EMBL" id="WFC98118.1"/>
    </source>
</evidence>
<evidence type="ECO:0000256" key="3">
    <source>
        <dbReference type="ARBA" id="ARBA00023274"/>
    </source>
</evidence>
<protein>
    <submittedName>
        <fullName evidence="6">60S ribosomal protein L17B</fullName>
    </submittedName>
</protein>
<dbReference type="PANTHER" id="PTHR11593:SF10">
    <property type="entry name" value="60S RIBOSOMAL PROTEIN L17"/>
    <property type="match status" value="1"/>
</dbReference>
<keyword evidence="3 4" id="KW-0687">Ribonucleoprotein</keyword>
<dbReference type="InterPro" id="IPR036394">
    <property type="entry name" value="Ribosomal_uL22_sf"/>
</dbReference>
<comment type="similarity">
    <text evidence="1 4">Belongs to the universal ribosomal protein uL22 family.</text>
</comment>
<dbReference type="AlphaFoldDB" id="A0AAJ5YPF5"/>
<evidence type="ECO:0000256" key="2">
    <source>
        <dbReference type="ARBA" id="ARBA00022980"/>
    </source>
</evidence>
<feature type="compositionally biased region" description="Polar residues" evidence="5">
    <location>
        <begin position="191"/>
        <end position="201"/>
    </location>
</feature>